<organism evidence="4 5">
    <name type="scientific">Brevundimonas balnearis</name>
    <dbReference type="NCBI Taxonomy" id="1572858"/>
    <lineage>
        <taxon>Bacteria</taxon>
        <taxon>Pseudomonadati</taxon>
        <taxon>Pseudomonadota</taxon>
        <taxon>Alphaproteobacteria</taxon>
        <taxon>Caulobacterales</taxon>
        <taxon>Caulobacteraceae</taxon>
        <taxon>Brevundimonas</taxon>
    </lineage>
</organism>
<comment type="caution">
    <text evidence="4">The sequence shown here is derived from an EMBL/GenBank/DDBJ whole genome shotgun (WGS) entry which is preliminary data.</text>
</comment>
<feature type="chain" id="PRO_5047145133" evidence="2">
    <location>
        <begin position="22"/>
        <end position="179"/>
    </location>
</feature>
<protein>
    <submittedName>
        <fullName evidence="4">DUF3828 domain-containing protein</fullName>
    </submittedName>
</protein>
<keyword evidence="5" id="KW-1185">Reference proteome</keyword>
<proteinExistence type="predicted"/>
<dbReference type="EMBL" id="JBHLSW010000003">
    <property type="protein sequence ID" value="MFC0632545.1"/>
    <property type="molecule type" value="Genomic_DNA"/>
</dbReference>
<feature type="compositionally biased region" description="Basic and acidic residues" evidence="1">
    <location>
        <begin position="37"/>
        <end position="47"/>
    </location>
</feature>
<evidence type="ECO:0000313" key="4">
    <source>
        <dbReference type="EMBL" id="MFC0632545.1"/>
    </source>
</evidence>
<evidence type="ECO:0000313" key="5">
    <source>
        <dbReference type="Proteomes" id="UP001589906"/>
    </source>
</evidence>
<reference evidence="4 5" key="1">
    <citation type="submission" date="2024-09" db="EMBL/GenBank/DDBJ databases">
        <authorList>
            <person name="Sun Q."/>
            <person name="Mori K."/>
        </authorList>
    </citation>
    <scope>NUCLEOTIDE SEQUENCE [LARGE SCALE GENOMIC DNA]</scope>
    <source>
        <strain evidence="4 5">NCAIM B.02621</strain>
    </source>
</reference>
<dbReference type="Pfam" id="PF12883">
    <property type="entry name" value="DUF3828"/>
    <property type="match status" value="1"/>
</dbReference>
<dbReference type="PROSITE" id="PS51257">
    <property type="entry name" value="PROKAR_LIPOPROTEIN"/>
    <property type="match status" value="1"/>
</dbReference>
<feature type="region of interest" description="Disordered" evidence="1">
    <location>
        <begin position="20"/>
        <end position="47"/>
    </location>
</feature>
<sequence>MTRSIVSVLLGAALVAACSEAAPQPDPTEQAEPAPASRREAAYRAGEEGPEPFVRALFARYDAANPLPPGETPPPGREPLYGRTLNAMIGADHRQAAGEVPYLNYDPVCGCQDGEIALQSVTVTETERFKADAQVVFTRDGETINQLMKLEREGPMWRVVDVIPEGERPLTERLLEVIE</sequence>
<evidence type="ECO:0000259" key="3">
    <source>
        <dbReference type="Pfam" id="PF12883"/>
    </source>
</evidence>
<feature type="domain" description="DUF3828" evidence="3">
    <location>
        <begin position="51"/>
        <end position="162"/>
    </location>
</feature>
<keyword evidence="2" id="KW-0732">Signal</keyword>
<evidence type="ECO:0000256" key="2">
    <source>
        <dbReference type="SAM" id="SignalP"/>
    </source>
</evidence>
<accession>A0ABV6QYU2</accession>
<feature type="signal peptide" evidence="2">
    <location>
        <begin position="1"/>
        <end position="21"/>
    </location>
</feature>
<dbReference type="Proteomes" id="UP001589906">
    <property type="component" value="Unassembled WGS sequence"/>
</dbReference>
<name>A0ABV6QYU2_9CAUL</name>
<gene>
    <name evidence="4" type="ORF">ACFFGE_01445</name>
</gene>
<dbReference type="InterPro" id="IPR024289">
    <property type="entry name" value="DUF3828"/>
</dbReference>
<evidence type="ECO:0000256" key="1">
    <source>
        <dbReference type="SAM" id="MobiDB-lite"/>
    </source>
</evidence>
<dbReference type="RefSeq" id="WP_376833595.1">
    <property type="nucleotide sequence ID" value="NZ_JBHLSW010000003.1"/>
</dbReference>